<keyword evidence="4" id="KW-0687">Ribonucleoprotein</keyword>
<dbReference type="PANTHER" id="PTHR43877">
    <property type="entry name" value="AMINOALKYLPHOSPHONATE N-ACETYLTRANSFERASE-RELATED-RELATED"/>
    <property type="match status" value="1"/>
</dbReference>
<dbReference type="EMBL" id="JACCCC010000001">
    <property type="protein sequence ID" value="NYE49123.1"/>
    <property type="molecule type" value="Genomic_DNA"/>
</dbReference>
<dbReference type="GO" id="GO:0016747">
    <property type="term" value="F:acyltransferase activity, transferring groups other than amino-acyl groups"/>
    <property type="evidence" value="ECO:0007669"/>
    <property type="project" value="InterPro"/>
</dbReference>
<evidence type="ECO:0000313" key="4">
    <source>
        <dbReference type="EMBL" id="NYE49123.1"/>
    </source>
</evidence>
<dbReference type="CDD" id="cd04301">
    <property type="entry name" value="NAT_SF"/>
    <property type="match status" value="1"/>
</dbReference>
<evidence type="ECO:0000313" key="5">
    <source>
        <dbReference type="Proteomes" id="UP000589036"/>
    </source>
</evidence>
<dbReference type="InterPro" id="IPR000182">
    <property type="entry name" value="GNAT_dom"/>
</dbReference>
<keyword evidence="1" id="KW-0808">Transferase</keyword>
<evidence type="ECO:0000256" key="1">
    <source>
        <dbReference type="ARBA" id="ARBA00022679"/>
    </source>
</evidence>
<proteinExistence type="predicted"/>
<sequence>MSESRVPVRPMVPADLPRLVEVSTAADTLFASAGLELPLDDPRPMLAHADRVLVAGDPVAGLAALTELDGAAHLEQLAVHPDHGRRGIGAALLEAACADARERGYRAITLTTFRDVAFNAPWYARRGFAELPEPAWGPRLRAQWEAEIDAGIAVAPRIVMRRGLAGG</sequence>
<name>A0A852U2E7_9ACTN</name>
<dbReference type="GO" id="GO:0005840">
    <property type="term" value="C:ribosome"/>
    <property type="evidence" value="ECO:0007669"/>
    <property type="project" value="UniProtKB-KW"/>
</dbReference>
<keyword evidence="5" id="KW-1185">Reference proteome</keyword>
<organism evidence="4 5">
    <name type="scientific">Spinactinospora alkalitolerans</name>
    <dbReference type="NCBI Taxonomy" id="687207"/>
    <lineage>
        <taxon>Bacteria</taxon>
        <taxon>Bacillati</taxon>
        <taxon>Actinomycetota</taxon>
        <taxon>Actinomycetes</taxon>
        <taxon>Streptosporangiales</taxon>
        <taxon>Nocardiopsidaceae</taxon>
        <taxon>Spinactinospora</taxon>
    </lineage>
</organism>
<dbReference type="AlphaFoldDB" id="A0A852U2E7"/>
<dbReference type="Pfam" id="PF00583">
    <property type="entry name" value="Acetyltransf_1"/>
    <property type="match status" value="1"/>
</dbReference>
<dbReference type="InterPro" id="IPR016181">
    <property type="entry name" value="Acyl_CoA_acyltransferase"/>
</dbReference>
<protein>
    <submittedName>
        <fullName evidence="4">Ribosomal protein S18 acetylase RimI-like enzyme</fullName>
    </submittedName>
</protein>
<dbReference type="InterPro" id="IPR050832">
    <property type="entry name" value="Bact_Acetyltransf"/>
</dbReference>
<comment type="caution">
    <text evidence="4">The sequence shown here is derived from an EMBL/GenBank/DDBJ whole genome shotgun (WGS) entry which is preliminary data.</text>
</comment>
<evidence type="ECO:0000259" key="3">
    <source>
        <dbReference type="PROSITE" id="PS51186"/>
    </source>
</evidence>
<keyword evidence="4" id="KW-0689">Ribosomal protein</keyword>
<accession>A0A852U2E7</accession>
<dbReference type="PROSITE" id="PS51186">
    <property type="entry name" value="GNAT"/>
    <property type="match status" value="1"/>
</dbReference>
<gene>
    <name evidence="4" type="ORF">HDA32_004243</name>
</gene>
<dbReference type="Proteomes" id="UP000589036">
    <property type="component" value="Unassembled WGS sequence"/>
</dbReference>
<dbReference type="SUPFAM" id="SSF55729">
    <property type="entry name" value="Acyl-CoA N-acyltransferases (Nat)"/>
    <property type="match status" value="1"/>
</dbReference>
<keyword evidence="2" id="KW-0012">Acyltransferase</keyword>
<reference evidence="4 5" key="1">
    <citation type="submission" date="2020-07" db="EMBL/GenBank/DDBJ databases">
        <title>Sequencing the genomes of 1000 actinobacteria strains.</title>
        <authorList>
            <person name="Klenk H.-P."/>
        </authorList>
    </citation>
    <scope>NUCLEOTIDE SEQUENCE [LARGE SCALE GENOMIC DNA]</scope>
    <source>
        <strain evidence="4 5">CXB654</strain>
    </source>
</reference>
<feature type="domain" description="N-acetyltransferase" evidence="3">
    <location>
        <begin position="6"/>
        <end position="147"/>
    </location>
</feature>
<dbReference type="Gene3D" id="3.40.630.30">
    <property type="match status" value="1"/>
</dbReference>
<evidence type="ECO:0000256" key="2">
    <source>
        <dbReference type="ARBA" id="ARBA00023315"/>
    </source>
</evidence>